<evidence type="ECO:0000256" key="1">
    <source>
        <dbReference type="SAM" id="MobiDB-lite"/>
    </source>
</evidence>
<evidence type="ECO:0000313" key="3">
    <source>
        <dbReference type="EMBL" id="CAJ1965550.1"/>
    </source>
</evidence>
<keyword evidence="4" id="KW-1185">Reference proteome</keyword>
<name>A0AA86SMN1_9FABA</name>
<sequence length="195" mass="22065">MILSVLSSLALVSGLMVARAKNPVHSIFFPIPVFRDTSGSSPTKPTTPFSSPDTRRQSKSPPLLNRPWHIDKCHYCYADHQAVRLSQAIFSIYTPVENIYTLMRAYHQIPAPPGLSSNKEETLIDESIYYRYRQQARAFNSIREFYLRGQQKGEILSSAADGEAILTQLLMAEPHLLLAALLAILYTFYNKEESE</sequence>
<feature type="signal peptide" evidence="2">
    <location>
        <begin position="1"/>
        <end position="20"/>
    </location>
</feature>
<evidence type="ECO:0000313" key="4">
    <source>
        <dbReference type="Proteomes" id="UP001189624"/>
    </source>
</evidence>
<dbReference type="EMBL" id="OY731403">
    <property type="protein sequence ID" value="CAJ1965550.1"/>
    <property type="molecule type" value="Genomic_DNA"/>
</dbReference>
<keyword evidence="2" id="KW-0732">Signal</keyword>
<feature type="compositionally biased region" description="Low complexity" evidence="1">
    <location>
        <begin position="38"/>
        <end position="52"/>
    </location>
</feature>
<feature type="region of interest" description="Disordered" evidence="1">
    <location>
        <begin position="38"/>
        <end position="64"/>
    </location>
</feature>
<proteinExistence type="predicted"/>
<organism evidence="3 4">
    <name type="scientific">Sphenostylis stenocarpa</name>
    <dbReference type="NCBI Taxonomy" id="92480"/>
    <lineage>
        <taxon>Eukaryota</taxon>
        <taxon>Viridiplantae</taxon>
        <taxon>Streptophyta</taxon>
        <taxon>Embryophyta</taxon>
        <taxon>Tracheophyta</taxon>
        <taxon>Spermatophyta</taxon>
        <taxon>Magnoliopsida</taxon>
        <taxon>eudicotyledons</taxon>
        <taxon>Gunneridae</taxon>
        <taxon>Pentapetalae</taxon>
        <taxon>rosids</taxon>
        <taxon>fabids</taxon>
        <taxon>Fabales</taxon>
        <taxon>Fabaceae</taxon>
        <taxon>Papilionoideae</taxon>
        <taxon>50 kb inversion clade</taxon>
        <taxon>NPAAA clade</taxon>
        <taxon>indigoferoid/millettioid clade</taxon>
        <taxon>Phaseoleae</taxon>
        <taxon>Sphenostylis</taxon>
    </lineage>
</organism>
<dbReference type="PANTHER" id="PTHR33269:SF17">
    <property type="entry name" value="NADH-UBIQUINONE OXIDOREDUCTASE CHAIN 6"/>
    <property type="match status" value="1"/>
</dbReference>
<evidence type="ECO:0000256" key="2">
    <source>
        <dbReference type="SAM" id="SignalP"/>
    </source>
</evidence>
<protein>
    <submittedName>
        <fullName evidence="3">Uncharacterized protein</fullName>
    </submittedName>
</protein>
<accession>A0AA86SMN1</accession>
<gene>
    <name evidence="3" type="ORF">AYBTSS11_LOCUS20899</name>
</gene>
<dbReference type="Proteomes" id="UP001189624">
    <property type="component" value="Chromosome 6"/>
</dbReference>
<dbReference type="PANTHER" id="PTHR33269">
    <property type="entry name" value="NADH-UBIQUINONE OXIDOREDUCTASE CHAIN 6"/>
    <property type="match status" value="1"/>
</dbReference>
<dbReference type="AlphaFoldDB" id="A0AA86SMN1"/>
<feature type="chain" id="PRO_5041731631" evidence="2">
    <location>
        <begin position="21"/>
        <end position="195"/>
    </location>
</feature>
<reference evidence="3" key="1">
    <citation type="submission" date="2023-10" db="EMBL/GenBank/DDBJ databases">
        <authorList>
            <person name="Domelevo Entfellner J.-B."/>
        </authorList>
    </citation>
    <scope>NUCLEOTIDE SEQUENCE</scope>
</reference>
<dbReference type="Gramene" id="rna-AYBTSS11_LOCUS20899">
    <property type="protein sequence ID" value="CAJ1965550.1"/>
    <property type="gene ID" value="gene-AYBTSS11_LOCUS20899"/>
</dbReference>